<feature type="compositionally biased region" description="Low complexity" evidence="1">
    <location>
        <begin position="51"/>
        <end position="69"/>
    </location>
</feature>
<keyword evidence="2" id="KW-0732">Signal</keyword>
<comment type="caution">
    <text evidence="3">The sequence shown here is derived from an EMBL/GenBank/DDBJ whole genome shotgun (WGS) entry which is preliminary data.</text>
</comment>
<dbReference type="RefSeq" id="WP_183392121.1">
    <property type="nucleotide sequence ID" value="NZ_JACHVY010000003.1"/>
</dbReference>
<evidence type="ECO:0008006" key="5">
    <source>
        <dbReference type="Google" id="ProtNLM"/>
    </source>
</evidence>
<feature type="region of interest" description="Disordered" evidence="1">
    <location>
        <begin position="39"/>
        <end position="72"/>
    </location>
</feature>
<evidence type="ECO:0000313" key="3">
    <source>
        <dbReference type="EMBL" id="MBB2902266.1"/>
    </source>
</evidence>
<feature type="chain" id="PRO_5039263097" description="DUF4333 domain-containing protein" evidence="2">
    <location>
        <begin position="26"/>
        <end position="115"/>
    </location>
</feature>
<reference evidence="3 4" key="2">
    <citation type="submission" date="2020-08" db="EMBL/GenBank/DDBJ databases">
        <authorList>
            <person name="Partida-Martinez L."/>
            <person name="Huntemann M."/>
            <person name="Clum A."/>
            <person name="Wang J."/>
            <person name="Palaniappan K."/>
            <person name="Ritter S."/>
            <person name="Chen I.-M."/>
            <person name="Stamatis D."/>
            <person name="Reddy T."/>
            <person name="O'Malley R."/>
            <person name="Daum C."/>
            <person name="Shapiro N."/>
            <person name="Ivanova N."/>
            <person name="Kyrpides N."/>
            <person name="Woyke T."/>
        </authorList>
    </citation>
    <scope>NUCLEOTIDE SEQUENCE [LARGE SCALE GENOMIC DNA]</scope>
    <source>
        <strain evidence="3 4">AS2.23</strain>
    </source>
</reference>
<evidence type="ECO:0000313" key="4">
    <source>
        <dbReference type="Proteomes" id="UP000533269"/>
    </source>
</evidence>
<feature type="signal peptide" evidence="2">
    <location>
        <begin position="1"/>
        <end position="25"/>
    </location>
</feature>
<evidence type="ECO:0000256" key="2">
    <source>
        <dbReference type="SAM" id="SignalP"/>
    </source>
</evidence>
<dbReference type="AlphaFoldDB" id="A0A7W4XXN1"/>
<dbReference type="PROSITE" id="PS51257">
    <property type="entry name" value="PROKAR_LIPOPROTEIN"/>
    <property type="match status" value="1"/>
</dbReference>
<name>A0A7W4XXN1_KINRA</name>
<evidence type="ECO:0000256" key="1">
    <source>
        <dbReference type="SAM" id="MobiDB-lite"/>
    </source>
</evidence>
<reference evidence="3 4" key="1">
    <citation type="submission" date="2020-08" db="EMBL/GenBank/DDBJ databases">
        <title>The Agave Microbiome: Exploring the role of microbial communities in plant adaptations to desert environments.</title>
        <authorList>
            <person name="Partida-Martinez L.P."/>
        </authorList>
    </citation>
    <scope>NUCLEOTIDE SEQUENCE [LARGE SCALE GENOMIC DNA]</scope>
    <source>
        <strain evidence="3 4">AS2.23</strain>
    </source>
</reference>
<sequence length="115" mass="12363">MTRPRPLAGPLLAVATLVLVLTACGDPVVGTVTAKEHDAAETTHGTRKDCTTSTSSTGTKTTKCKTVPTTKHEPEEWELTVAEDDGDTVEVDVDQDAYERIEVGDRYDETAEASR</sequence>
<organism evidence="3 4">
    <name type="scientific">Kineococcus radiotolerans</name>
    <dbReference type="NCBI Taxonomy" id="131568"/>
    <lineage>
        <taxon>Bacteria</taxon>
        <taxon>Bacillati</taxon>
        <taxon>Actinomycetota</taxon>
        <taxon>Actinomycetes</taxon>
        <taxon>Kineosporiales</taxon>
        <taxon>Kineosporiaceae</taxon>
        <taxon>Kineococcus</taxon>
    </lineage>
</organism>
<dbReference type="Proteomes" id="UP000533269">
    <property type="component" value="Unassembled WGS sequence"/>
</dbReference>
<protein>
    <recommendedName>
        <fullName evidence="5">DUF4333 domain-containing protein</fullName>
    </recommendedName>
</protein>
<accession>A0A7W4XXN1</accession>
<gene>
    <name evidence="3" type="ORF">FHR75_003097</name>
</gene>
<proteinExistence type="predicted"/>
<dbReference type="EMBL" id="JACHVY010000003">
    <property type="protein sequence ID" value="MBB2902266.1"/>
    <property type="molecule type" value="Genomic_DNA"/>
</dbReference>
<feature type="compositionally biased region" description="Basic and acidic residues" evidence="1">
    <location>
        <begin position="39"/>
        <end position="50"/>
    </location>
</feature>